<organism evidence="2 3">
    <name type="scientific">Pseudonocardia aurantiaca</name>
    <dbReference type="NCBI Taxonomy" id="75290"/>
    <lineage>
        <taxon>Bacteria</taxon>
        <taxon>Bacillati</taxon>
        <taxon>Actinomycetota</taxon>
        <taxon>Actinomycetes</taxon>
        <taxon>Pseudonocardiales</taxon>
        <taxon>Pseudonocardiaceae</taxon>
        <taxon>Pseudonocardia</taxon>
    </lineage>
</organism>
<gene>
    <name evidence="2" type="ORF">ACFSCY_33635</name>
</gene>
<protein>
    <submittedName>
        <fullName evidence="2">Serine protease</fullName>
    </submittedName>
</protein>
<feature type="transmembrane region" description="Helical" evidence="1">
    <location>
        <begin position="61"/>
        <end position="80"/>
    </location>
</feature>
<keyword evidence="1" id="KW-0812">Transmembrane</keyword>
<dbReference type="Gene3D" id="2.40.10.120">
    <property type="match status" value="1"/>
</dbReference>
<dbReference type="InterPro" id="IPR009003">
    <property type="entry name" value="Peptidase_S1_PA"/>
</dbReference>
<feature type="transmembrane region" description="Helical" evidence="1">
    <location>
        <begin position="87"/>
        <end position="105"/>
    </location>
</feature>
<sequence length="417" mass="43681">MFESLLSDHQTAHLLRTNLEDVREPRFRTLRTALSWAAPAAAMIAGAWAAGALLAGATHPVAPYVLVVGGLAAGVAAFGGMNLFERLVGPSGAAIGVGVALQLALPPLLDAGMLPGWVVPLGWLATAVPAGVVVRRAHNRQPPVIRTARPVVLTRAELDALVGPATRGIGSASVAVSGRFRLRGWPRTALQAVELGGNPPPEIDAVVSLQSSSGRGTGFLIRDDGTTADLVTNEHLFRKSRTARAGIAGTVRRAIPLPRPNPVRFAELLADAVPGLSREERSALAEETDLRVVRIDSRGLAVAPLPISTAADGDEAVLSVGYPLGGIPRLVWPANPMPVPVIGIGRLARRAGQAELWSPWRIQPGNSGGPLLVRERGALRVAAVTYLQHASRRSRGDAPHISASVLRAYLAALDEHG</sequence>
<dbReference type="GO" id="GO:0006508">
    <property type="term" value="P:proteolysis"/>
    <property type="evidence" value="ECO:0007669"/>
    <property type="project" value="UniProtKB-KW"/>
</dbReference>
<keyword evidence="1" id="KW-0472">Membrane</keyword>
<name>A0ABW4FVJ9_9PSEU</name>
<feature type="transmembrane region" description="Helical" evidence="1">
    <location>
        <begin position="117"/>
        <end position="134"/>
    </location>
</feature>
<dbReference type="SUPFAM" id="SSF50494">
    <property type="entry name" value="Trypsin-like serine proteases"/>
    <property type="match status" value="1"/>
</dbReference>
<keyword evidence="1" id="KW-1133">Transmembrane helix</keyword>
<dbReference type="EMBL" id="JBHUCP010000033">
    <property type="protein sequence ID" value="MFD1534372.1"/>
    <property type="molecule type" value="Genomic_DNA"/>
</dbReference>
<dbReference type="Pfam" id="PF13365">
    <property type="entry name" value="Trypsin_2"/>
    <property type="match status" value="1"/>
</dbReference>
<reference evidence="3" key="1">
    <citation type="journal article" date="2019" name="Int. J. Syst. Evol. Microbiol.">
        <title>The Global Catalogue of Microorganisms (GCM) 10K type strain sequencing project: providing services to taxonomists for standard genome sequencing and annotation.</title>
        <authorList>
            <consortium name="The Broad Institute Genomics Platform"/>
            <consortium name="The Broad Institute Genome Sequencing Center for Infectious Disease"/>
            <person name="Wu L."/>
            <person name="Ma J."/>
        </authorList>
    </citation>
    <scope>NUCLEOTIDE SEQUENCE [LARGE SCALE GENOMIC DNA]</scope>
    <source>
        <strain evidence="3">JCM 12165</strain>
    </source>
</reference>
<proteinExistence type="predicted"/>
<evidence type="ECO:0000313" key="3">
    <source>
        <dbReference type="Proteomes" id="UP001597145"/>
    </source>
</evidence>
<accession>A0ABW4FVJ9</accession>
<keyword evidence="2" id="KW-0378">Hydrolase</keyword>
<comment type="caution">
    <text evidence="2">The sequence shown here is derived from an EMBL/GenBank/DDBJ whole genome shotgun (WGS) entry which is preliminary data.</text>
</comment>
<evidence type="ECO:0000256" key="1">
    <source>
        <dbReference type="SAM" id="Phobius"/>
    </source>
</evidence>
<dbReference type="Proteomes" id="UP001597145">
    <property type="component" value="Unassembled WGS sequence"/>
</dbReference>
<evidence type="ECO:0000313" key="2">
    <source>
        <dbReference type="EMBL" id="MFD1534372.1"/>
    </source>
</evidence>
<keyword evidence="3" id="KW-1185">Reference proteome</keyword>
<feature type="transmembrane region" description="Helical" evidence="1">
    <location>
        <begin position="33"/>
        <end position="55"/>
    </location>
</feature>
<dbReference type="GO" id="GO:0008233">
    <property type="term" value="F:peptidase activity"/>
    <property type="evidence" value="ECO:0007669"/>
    <property type="project" value="UniProtKB-KW"/>
</dbReference>
<keyword evidence="2" id="KW-0645">Protease</keyword>
<dbReference type="RefSeq" id="WP_343984647.1">
    <property type="nucleotide sequence ID" value="NZ_BAAAJG010000025.1"/>
</dbReference>